<feature type="transmembrane region" description="Helical" evidence="16">
    <location>
        <begin position="51"/>
        <end position="73"/>
    </location>
</feature>
<name>A0A7T6C1K4_9HYME</name>
<comment type="similarity">
    <text evidence="2">Belongs to the complex I subunit 6 family.</text>
</comment>
<keyword evidence="5" id="KW-0813">Transport</keyword>
<evidence type="ECO:0000256" key="15">
    <source>
        <dbReference type="ARBA" id="ARBA00049551"/>
    </source>
</evidence>
<keyword evidence="7 16" id="KW-0812">Transmembrane</keyword>
<keyword evidence="6" id="KW-0679">Respiratory chain</keyword>
<evidence type="ECO:0000256" key="10">
    <source>
        <dbReference type="ARBA" id="ARBA00022989"/>
    </source>
</evidence>
<dbReference type="GO" id="GO:0031966">
    <property type="term" value="C:mitochondrial membrane"/>
    <property type="evidence" value="ECO:0007669"/>
    <property type="project" value="UniProtKB-SubCell"/>
</dbReference>
<evidence type="ECO:0000256" key="16">
    <source>
        <dbReference type="SAM" id="Phobius"/>
    </source>
</evidence>
<evidence type="ECO:0000256" key="14">
    <source>
        <dbReference type="ARBA" id="ARBA00031019"/>
    </source>
</evidence>
<gene>
    <name evidence="17" type="primary">ND6</name>
</gene>
<protein>
    <recommendedName>
        <fullName evidence="4">NADH-ubiquinone oxidoreductase chain 6</fullName>
        <ecNumber evidence="3">7.1.1.2</ecNumber>
    </recommendedName>
    <alternativeName>
        <fullName evidence="14">NADH dehydrogenase subunit 6</fullName>
    </alternativeName>
</protein>
<dbReference type="InterPro" id="IPR050269">
    <property type="entry name" value="ComplexI_Subunit6"/>
</dbReference>
<evidence type="ECO:0000256" key="9">
    <source>
        <dbReference type="ARBA" id="ARBA00022982"/>
    </source>
</evidence>
<keyword evidence="13 16" id="KW-0472">Membrane</keyword>
<geneLocation type="mitochondrion" evidence="17"/>
<evidence type="ECO:0000256" key="7">
    <source>
        <dbReference type="ARBA" id="ARBA00022692"/>
    </source>
</evidence>
<dbReference type="PANTHER" id="PTHR11435:SF1">
    <property type="entry name" value="NADH-UBIQUINONE OXIDOREDUCTASE CHAIN 6"/>
    <property type="match status" value="1"/>
</dbReference>
<evidence type="ECO:0000256" key="4">
    <source>
        <dbReference type="ARBA" id="ARBA00021095"/>
    </source>
</evidence>
<sequence>MNKLLILLLMTSSMMFFFMETPLSMGFILMIQTILTVLISGMLSFNFWYPYILFMIMIGGMLILFIYISSLSSNLKFNFINKKKIILMVMLLMLILMIISKMKFYLMFNNELINIMNMEMENNLFLKMSMNKLYNKPTNWMMIMMINYLLLTLLIVVKIININMGPLRKLS</sequence>
<keyword evidence="11" id="KW-0520">NAD</keyword>
<evidence type="ECO:0000256" key="1">
    <source>
        <dbReference type="ARBA" id="ARBA00004225"/>
    </source>
</evidence>
<dbReference type="GO" id="GO:0008137">
    <property type="term" value="F:NADH dehydrogenase (ubiquinone) activity"/>
    <property type="evidence" value="ECO:0007669"/>
    <property type="project" value="UniProtKB-EC"/>
</dbReference>
<evidence type="ECO:0000256" key="12">
    <source>
        <dbReference type="ARBA" id="ARBA00023128"/>
    </source>
</evidence>
<comment type="catalytic activity">
    <reaction evidence="15">
        <text>a ubiquinone + NADH + 5 H(+)(in) = a ubiquinol + NAD(+) + 4 H(+)(out)</text>
        <dbReference type="Rhea" id="RHEA:29091"/>
        <dbReference type="Rhea" id="RHEA-COMP:9565"/>
        <dbReference type="Rhea" id="RHEA-COMP:9566"/>
        <dbReference type="ChEBI" id="CHEBI:15378"/>
        <dbReference type="ChEBI" id="CHEBI:16389"/>
        <dbReference type="ChEBI" id="CHEBI:17976"/>
        <dbReference type="ChEBI" id="CHEBI:57540"/>
        <dbReference type="ChEBI" id="CHEBI:57945"/>
        <dbReference type="EC" id="7.1.1.2"/>
    </reaction>
</comment>
<feature type="transmembrane region" description="Helical" evidence="16">
    <location>
        <begin position="140"/>
        <end position="160"/>
    </location>
</feature>
<evidence type="ECO:0000256" key="13">
    <source>
        <dbReference type="ARBA" id="ARBA00023136"/>
    </source>
</evidence>
<keyword evidence="12 17" id="KW-0496">Mitochondrion</keyword>
<proteinExistence type="inferred from homology"/>
<evidence type="ECO:0000256" key="6">
    <source>
        <dbReference type="ARBA" id="ARBA00022660"/>
    </source>
</evidence>
<keyword evidence="8" id="KW-1278">Translocase</keyword>
<evidence type="ECO:0000313" key="17">
    <source>
        <dbReference type="EMBL" id="QQH14399.1"/>
    </source>
</evidence>
<dbReference type="EC" id="7.1.1.2" evidence="3"/>
<feature type="transmembrane region" description="Helical" evidence="16">
    <location>
        <begin position="85"/>
        <end position="108"/>
    </location>
</feature>
<reference evidence="17" key="1">
    <citation type="submission" date="2020-11" db="EMBL/GenBank/DDBJ databases">
        <title>The nearly complete mitochondrial genome of Metallus mai (Hymenoptera: Tenthredinidae) with its phylogenetic analysis.</title>
        <authorList>
            <person name="Liu J."/>
            <person name="Wei M."/>
            <person name="Niu G."/>
        </authorList>
    </citation>
    <scope>NUCLEOTIDE SEQUENCE</scope>
</reference>
<organism evidence="17">
    <name type="scientific">Metallus mai</name>
    <dbReference type="NCBI Taxonomy" id="2782261"/>
    <lineage>
        <taxon>Eukaryota</taxon>
        <taxon>Metazoa</taxon>
        <taxon>Ecdysozoa</taxon>
        <taxon>Arthropoda</taxon>
        <taxon>Hexapoda</taxon>
        <taxon>Insecta</taxon>
        <taxon>Pterygota</taxon>
        <taxon>Neoptera</taxon>
        <taxon>Endopterygota</taxon>
        <taxon>Hymenoptera</taxon>
        <taxon>Tenthredinoidea</taxon>
        <taxon>Tenthredinidae</taxon>
        <taxon>Heterarthrinae</taxon>
        <taxon>Metallus</taxon>
    </lineage>
</organism>
<evidence type="ECO:0000256" key="2">
    <source>
        <dbReference type="ARBA" id="ARBA00005698"/>
    </source>
</evidence>
<accession>A0A7T6C1K4</accession>
<feature type="transmembrane region" description="Helical" evidence="16">
    <location>
        <begin position="21"/>
        <end position="45"/>
    </location>
</feature>
<dbReference type="AlphaFoldDB" id="A0A7T6C1K4"/>
<evidence type="ECO:0000256" key="3">
    <source>
        <dbReference type="ARBA" id="ARBA00012944"/>
    </source>
</evidence>
<evidence type="ECO:0000256" key="8">
    <source>
        <dbReference type="ARBA" id="ARBA00022967"/>
    </source>
</evidence>
<evidence type="ECO:0000256" key="5">
    <source>
        <dbReference type="ARBA" id="ARBA00022448"/>
    </source>
</evidence>
<comment type="subcellular location">
    <subcellularLocation>
        <location evidence="1">Mitochondrion membrane</location>
        <topology evidence="1">Multi-pass membrane protein</topology>
    </subcellularLocation>
</comment>
<keyword evidence="10 16" id="KW-1133">Transmembrane helix</keyword>
<evidence type="ECO:0000256" key="11">
    <source>
        <dbReference type="ARBA" id="ARBA00023027"/>
    </source>
</evidence>
<dbReference type="PANTHER" id="PTHR11435">
    <property type="entry name" value="NADH UBIQUINONE OXIDOREDUCTASE SUBUNIT ND6"/>
    <property type="match status" value="1"/>
</dbReference>
<keyword evidence="9" id="KW-0249">Electron transport</keyword>
<dbReference type="EMBL" id="MW255941">
    <property type="protein sequence ID" value="QQH14399.1"/>
    <property type="molecule type" value="Genomic_DNA"/>
</dbReference>